<feature type="domain" description="B30.2/SPRY" evidence="1">
    <location>
        <begin position="174"/>
        <end position="320"/>
    </location>
</feature>
<name>A0AAU9Z4Y9_PHORO</name>
<reference evidence="2" key="1">
    <citation type="submission" date="2022-06" db="EMBL/GenBank/DDBJ databases">
        <authorList>
            <person name="Andreotti S."/>
            <person name="Wyler E."/>
        </authorList>
    </citation>
    <scope>NUCLEOTIDE SEQUENCE</scope>
</reference>
<dbReference type="EMBL" id="CALSGD010001393">
    <property type="protein sequence ID" value="CAH6787010.1"/>
    <property type="molecule type" value="Genomic_DNA"/>
</dbReference>
<dbReference type="Gene3D" id="3.30.40.10">
    <property type="entry name" value="Zinc/RING finger domain, C3HC4 (zinc finger)"/>
    <property type="match status" value="1"/>
</dbReference>
<dbReference type="InterPro" id="IPR013320">
    <property type="entry name" value="ConA-like_dom_sf"/>
</dbReference>
<organism evidence="2 3">
    <name type="scientific">Phodopus roborovskii</name>
    <name type="common">Roborovski's desert hamster</name>
    <name type="synonym">Cricetulus roborovskii</name>
    <dbReference type="NCBI Taxonomy" id="109678"/>
    <lineage>
        <taxon>Eukaryota</taxon>
        <taxon>Metazoa</taxon>
        <taxon>Chordata</taxon>
        <taxon>Craniata</taxon>
        <taxon>Vertebrata</taxon>
        <taxon>Euteleostomi</taxon>
        <taxon>Mammalia</taxon>
        <taxon>Eutheria</taxon>
        <taxon>Euarchontoglires</taxon>
        <taxon>Glires</taxon>
        <taxon>Rodentia</taxon>
        <taxon>Myomorpha</taxon>
        <taxon>Muroidea</taxon>
        <taxon>Cricetidae</taxon>
        <taxon>Cricetinae</taxon>
        <taxon>Phodopus</taxon>
    </lineage>
</organism>
<dbReference type="SUPFAM" id="SSF49899">
    <property type="entry name" value="Concanavalin A-like lectins/glucanases"/>
    <property type="match status" value="1"/>
</dbReference>
<dbReference type="InterPro" id="IPR001870">
    <property type="entry name" value="B30.2/SPRY"/>
</dbReference>
<dbReference type="SUPFAM" id="SSF57850">
    <property type="entry name" value="RING/U-box"/>
    <property type="match status" value="1"/>
</dbReference>
<dbReference type="InterPro" id="IPR043136">
    <property type="entry name" value="B30.2/SPRY_sf"/>
</dbReference>
<evidence type="ECO:0000313" key="2">
    <source>
        <dbReference type="EMBL" id="CAH6787010.1"/>
    </source>
</evidence>
<dbReference type="PROSITE" id="PS50188">
    <property type="entry name" value="B302_SPRY"/>
    <property type="match status" value="1"/>
</dbReference>
<gene>
    <name evidence="2" type="primary">Trim75</name>
    <name evidence="2" type="ORF">PHOROB_LOCUS4956</name>
</gene>
<accession>A0AAU9Z4Y9</accession>
<dbReference type="PANTHER" id="PTHR24103">
    <property type="entry name" value="E3 UBIQUITIN-PROTEIN LIGASE TRIM"/>
    <property type="match status" value="1"/>
</dbReference>
<dbReference type="Proteomes" id="UP001152836">
    <property type="component" value="Unassembled WGS sequence"/>
</dbReference>
<evidence type="ECO:0000259" key="1">
    <source>
        <dbReference type="PROSITE" id="PS50188"/>
    </source>
</evidence>
<evidence type="ECO:0000313" key="3">
    <source>
        <dbReference type="Proteomes" id="UP001152836"/>
    </source>
</evidence>
<dbReference type="InterPro" id="IPR050143">
    <property type="entry name" value="TRIM/RBCC"/>
</dbReference>
<sequence>MSRASDLARLWRESKCNICLYDLKTPITTEYGHNFCLYCLQIYAVNTQLREMVEMAQEIHKLESKRKSQEPSTRCDPIAQAASPHRERFRGTIKSLKKKIKEVQVLRHIQSKRTQVLRKQAEAQRQELTSDFEQNYISILRGLMSHMVVGRVLLRAEMLSTVKDFYQDSKSLRNPAIFPYSALQKVIQPFTANVTLDPESAHPQLRKNQHTSGSLIRFAKSPVVLGHPYFNSGRHFWEVKVGKKPGWAIGICKANLSIGARRSSIPQGCWRIVWHGACFDVSGKSHICTFRDTFDEPVCPYFYLGLHSEPLTLCSAIDSK</sequence>
<proteinExistence type="predicted"/>
<dbReference type="AlphaFoldDB" id="A0AAU9Z4Y9"/>
<dbReference type="Gene3D" id="2.60.120.920">
    <property type="match status" value="2"/>
</dbReference>
<comment type="caution">
    <text evidence="2">The sequence shown here is derived from an EMBL/GenBank/DDBJ whole genome shotgun (WGS) entry which is preliminary data.</text>
</comment>
<dbReference type="InterPro" id="IPR013083">
    <property type="entry name" value="Znf_RING/FYVE/PHD"/>
</dbReference>
<protein>
    <submittedName>
        <fullName evidence="2">Trim75 protein</fullName>
    </submittedName>
</protein>
<keyword evidence="3" id="KW-1185">Reference proteome</keyword>